<dbReference type="EMBL" id="CP129971">
    <property type="protein sequence ID" value="WMN10741.1"/>
    <property type="molecule type" value="Genomic_DNA"/>
</dbReference>
<dbReference type="PIRSF" id="PIRSF004548">
    <property type="entry name" value="CreD"/>
    <property type="match status" value="1"/>
</dbReference>
<feature type="transmembrane region" description="Helical" evidence="1">
    <location>
        <begin position="336"/>
        <end position="355"/>
    </location>
</feature>
<dbReference type="PANTHER" id="PTHR30092:SF0">
    <property type="entry name" value="INNER MEMBRANE PROTEIN CRED"/>
    <property type="match status" value="1"/>
</dbReference>
<proteinExistence type="predicted"/>
<name>A0AA51RA38_9BACT</name>
<dbReference type="InterPro" id="IPR010364">
    <property type="entry name" value="Uncharacterised_IM_CreD"/>
</dbReference>
<dbReference type="GO" id="GO:0005886">
    <property type="term" value="C:plasma membrane"/>
    <property type="evidence" value="ECO:0007669"/>
    <property type="project" value="TreeGrafter"/>
</dbReference>
<dbReference type="RefSeq" id="WP_308347166.1">
    <property type="nucleotide sequence ID" value="NZ_CP129971.1"/>
</dbReference>
<sequence length="455" mass="51557">MENQNNLFEKMSNWLKNSVMLKLLTITILMLLLLIPSAMINDVIRERQSLQQEAIAEVSSKWANSQEINGPILTIPLLYEHEKEGKMVETVVYHYLLPQNLTINGKLKPQKLNRGIYDVVVYDSDLNVNGTFNMNISFDENHLKEIQYEKAFLTIGFSDLRGIGNNINFKWGDESLKVESGSKIADLISSGITIYPKNIASKNDLNIDFNFSVALQGSQDLTFVPVGGTTQVNLQSEWPSPSFMGNFLPKNRDINETGFNADWNVLELNRNYPQSWSGRSMKDKMDASAFGVNLLNEVDDYKKAQRSAKYSVMTIALTFLVFFLVEVINKKRIHPFQYILVGLALCLFYILLVSISEHSNFNLAYAISTFGIVGMISFYALYIIKARKLVIILILTLIGIYGFVYVTLQLADYSLLIGSIGLAVILGLTMYFTRKIDWYNLQTAKQNKMVEAEGN</sequence>
<feature type="transmembrane region" description="Helical" evidence="1">
    <location>
        <begin position="310"/>
        <end position="329"/>
    </location>
</feature>
<evidence type="ECO:0000256" key="1">
    <source>
        <dbReference type="SAM" id="Phobius"/>
    </source>
</evidence>
<dbReference type="AlphaFoldDB" id="A0AA51RA38"/>
<dbReference type="Proteomes" id="UP001230496">
    <property type="component" value="Chromosome"/>
</dbReference>
<reference evidence="2 3" key="1">
    <citation type="submission" date="2023-08" db="EMBL/GenBank/DDBJ databases">
        <title>Comparative genomics and taxonomic characterization of three novel marine species of genus Marivirga.</title>
        <authorList>
            <person name="Muhammad N."/>
            <person name="Kim S.-G."/>
        </authorList>
    </citation>
    <scope>NUCLEOTIDE SEQUENCE [LARGE SCALE GENOMIC DNA]</scope>
    <source>
        <strain evidence="2 3">BDSF4-3</strain>
    </source>
</reference>
<organism evidence="2 3">
    <name type="scientific">Marivirga salinarum</name>
    <dbReference type="NCBI Taxonomy" id="3059078"/>
    <lineage>
        <taxon>Bacteria</taxon>
        <taxon>Pseudomonadati</taxon>
        <taxon>Bacteroidota</taxon>
        <taxon>Cytophagia</taxon>
        <taxon>Cytophagales</taxon>
        <taxon>Marivirgaceae</taxon>
        <taxon>Marivirga</taxon>
    </lineage>
</organism>
<feature type="transmembrane region" description="Helical" evidence="1">
    <location>
        <begin position="413"/>
        <end position="432"/>
    </location>
</feature>
<feature type="transmembrane region" description="Helical" evidence="1">
    <location>
        <begin position="361"/>
        <end position="382"/>
    </location>
</feature>
<dbReference type="Pfam" id="PF06123">
    <property type="entry name" value="CreD"/>
    <property type="match status" value="1"/>
</dbReference>
<feature type="transmembrane region" description="Helical" evidence="1">
    <location>
        <begin position="389"/>
        <end position="407"/>
    </location>
</feature>
<accession>A0AA51RA38</accession>
<evidence type="ECO:0000313" key="2">
    <source>
        <dbReference type="EMBL" id="WMN10741.1"/>
    </source>
</evidence>
<dbReference type="NCBIfam" id="NF008712">
    <property type="entry name" value="PRK11715.1-1"/>
    <property type="match status" value="1"/>
</dbReference>
<dbReference type="PANTHER" id="PTHR30092">
    <property type="entry name" value="INNER MEMBRANE PROTEIN CRED"/>
    <property type="match status" value="1"/>
</dbReference>
<keyword evidence="1" id="KW-1133">Transmembrane helix</keyword>
<protein>
    <submittedName>
        <fullName evidence="2">Cell envelope integrity protein CreD</fullName>
    </submittedName>
</protein>
<dbReference type="KEGG" id="msaa:QYS49_35820"/>
<keyword evidence="1" id="KW-0472">Membrane</keyword>
<keyword evidence="1" id="KW-0812">Transmembrane</keyword>
<evidence type="ECO:0000313" key="3">
    <source>
        <dbReference type="Proteomes" id="UP001230496"/>
    </source>
</evidence>
<keyword evidence="3" id="KW-1185">Reference proteome</keyword>
<gene>
    <name evidence="2" type="primary">creD</name>
    <name evidence="2" type="ORF">QYS49_35820</name>
</gene>